<protein>
    <recommendedName>
        <fullName evidence="3">Glycosyltransferase</fullName>
    </recommendedName>
</protein>
<sequence>MSFKYFLLTKNFFMEGPCGRVSHAKGFVEGLACNHKDVTLISGKGAGDFIEESAYINFRILKNFFVLNFIYEIIKSICNNDVVVIRWRPFIPFLILPFLLFYKKIYFELNSITGLDSKNPIIKVIVKLSIVIISRFSKIIVVSENSKKQILSIVNSKNPIYVMPNGFNPKAFENFSPNINSNYGPNLIYFGKKQDYYEWDNLYQVLSENPSVNLHVFGFDDHIVAKNINFYGKFNHESLVEKINLIINPILIIHPDDSEIARSGSPMKLFEYAYLNIPVIVGDSLSQIGKDFNEFIFYKSGDYESLNSTILNVCEEYSILLKESAALRGKVESNYSWNSIVGRWLDHEFRN</sequence>
<evidence type="ECO:0000313" key="1">
    <source>
        <dbReference type="EMBL" id="QHI14867.1"/>
    </source>
</evidence>
<dbReference type="AlphaFoldDB" id="A0A857IPB0"/>
<dbReference type="RefSeq" id="WP_160126702.1">
    <property type="nucleotide sequence ID" value="NZ_CP031972.1"/>
</dbReference>
<organism evidence="1 2">
    <name type="scientific">Acinetobacter haemolyticus</name>
    <dbReference type="NCBI Taxonomy" id="29430"/>
    <lineage>
        <taxon>Bacteria</taxon>
        <taxon>Pseudomonadati</taxon>
        <taxon>Pseudomonadota</taxon>
        <taxon>Gammaproteobacteria</taxon>
        <taxon>Moraxellales</taxon>
        <taxon>Moraxellaceae</taxon>
        <taxon>Acinetobacter</taxon>
    </lineage>
</organism>
<reference evidence="1 2" key="1">
    <citation type="submission" date="2018-08" db="EMBL/GenBank/DDBJ databases">
        <title>Analysis of the genomic diversity of Mexican Acinetobacter haemolyticus clinical isolates.</title>
        <authorList>
            <person name="Castro-Jaimes S."/>
            <person name="Cevallos M.A."/>
        </authorList>
    </citation>
    <scope>NUCLEOTIDE SEQUENCE [LARGE SCALE GENOMIC DNA]</scope>
    <source>
        <strain evidence="1 2">AN43</strain>
    </source>
</reference>
<dbReference type="Gene3D" id="3.40.50.2000">
    <property type="entry name" value="Glycogen Phosphorylase B"/>
    <property type="match status" value="2"/>
</dbReference>
<accession>A0A857IPB0</accession>
<evidence type="ECO:0000313" key="2">
    <source>
        <dbReference type="Proteomes" id="UP000463868"/>
    </source>
</evidence>
<dbReference type="SUPFAM" id="SSF53756">
    <property type="entry name" value="UDP-Glycosyltransferase/glycogen phosphorylase"/>
    <property type="match status" value="1"/>
</dbReference>
<evidence type="ECO:0008006" key="3">
    <source>
        <dbReference type="Google" id="ProtNLM"/>
    </source>
</evidence>
<name>A0A857IPB0_ACIHA</name>
<proteinExistence type="predicted"/>
<dbReference type="Proteomes" id="UP000463868">
    <property type="component" value="Chromosome"/>
</dbReference>
<dbReference type="EMBL" id="CP031976">
    <property type="protein sequence ID" value="QHI14867.1"/>
    <property type="molecule type" value="Genomic_DNA"/>
</dbReference>
<gene>
    <name evidence="1" type="ORF">AhaeAN43_16710</name>
</gene>